<evidence type="ECO:0000256" key="7">
    <source>
        <dbReference type="PIRSR" id="PIRSR601765-1"/>
    </source>
</evidence>
<comment type="catalytic activity">
    <reaction evidence="6 8">
        <text>hydrogencarbonate + H(+) = CO2 + H2O</text>
        <dbReference type="Rhea" id="RHEA:10748"/>
        <dbReference type="ChEBI" id="CHEBI:15377"/>
        <dbReference type="ChEBI" id="CHEBI:15378"/>
        <dbReference type="ChEBI" id="CHEBI:16526"/>
        <dbReference type="ChEBI" id="CHEBI:17544"/>
        <dbReference type="EC" id="4.2.1.1"/>
    </reaction>
</comment>
<comment type="caution">
    <text evidence="9">The sequence shown here is derived from an EMBL/GenBank/DDBJ whole genome shotgun (WGS) entry which is preliminary data.</text>
</comment>
<evidence type="ECO:0000256" key="6">
    <source>
        <dbReference type="ARBA" id="ARBA00048348"/>
    </source>
</evidence>
<dbReference type="PANTHER" id="PTHR11002:SF76">
    <property type="entry name" value="CARBONIC ANHYDRASE"/>
    <property type="match status" value="1"/>
</dbReference>
<feature type="binding site" evidence="7">
    <location>
        <position position="169"/>
    </location>
    <ligand>
        <name>Zn(2+)</name>
        <dbReference type="ChEBI" id="CHEBI:29105"/>
    </ligand>
</feature>
<evidence type="ECO:0000256" key="1">
    <source>
        <dbReference type="ARBA" id="ARBA00006217"/>
    </source>
</evidence>
<accession>A0A3M6V4L7</accession>
<evidence type="ECO:0000256" key="3">
    <source>
        <dbReference type="ARBA" id="ARBA00022723"/>
    </source>
</evidence>
<dbReference type="GO" id="GO:0008270">
    <property type="term" value="F:zinc ion binding"/>
    <property type="evidence" value="ECO:0007669"/>
    <property type="project" value="UniProtKB-UniRule"/>
</dbReference>
<name>A0A3M6V4L7_POCDA</name>
<comment type="function">
    <text evidence="8">Reversible hydration of carbon dioxide.</text>
</comment>
<dbReference type="OrthoDB" id="10020193at2759"/>
<comment type="cofactor">
    <cofactor evidence="7">
        <name>Zn(2+)</name>
        <dbReference type="ChEBI" id="CHEBI:29105"/>
    </cofactor>
    <text evidence="7">Binds 1 zinc ion per subunit.</text>
</comment>
<dbReference type="PANTHER" id="PTHR11002">
    <property type="entry name" value="CARBONIC ANHYDRASE"/>
    <property type="match status" value="1"/>
</dbReference>
<evidence type="ECO:0000256" key="5">
    <source>
        <dbReference type="ARBA" id="ARBA00023239"/>
    </source>
</evidence>
<dbReference type="GO" id="GO:0004089">
    <property type="term" value="F:carbonate dehydratase activity"/>
    <property type="evidence" value="ECO:0007669"/>
    <property type="project" value="UniProtKB-UniRule"/>
</dbReference>
<organism evidence="9 10">
    <name type="scientific">Pocillopora damicornis</name>
    <name type="common">Cauliflower coral</name>
    <name type="synonym">Millepora damicornis</name>
    <dbReference type="NCBI Taxonomy" id="46731"/>
    <lineage>
        <taxon>Eukaryota</taxon>
        <taxon>Metazoa</taxon>
        <taxon>Cnidaria</taxon>
        <taxon>Anthozoa</taxon>
        <taxon>Hexacorallia</taxon>
        <taxon>Scleractinia</taxon>
        <taxon>Astrocoeniina</taxon>
        <taxon>Pocilloporidae</taxon>
        <taxon>Pocillopora</taxon>
    </lineage>
</organism>
<dbReference type="AlphaFoldDB" id="A0A3M6V4L7"/>
<evidence type="ECO:0000256" key="8">
    <source>
        <dbReference type="RuleBase" id="RU003956"/>
    </source>
</evidence>
<dbReference type="EMBL" id="RCHS01000098">
    <property type="protein sequence ID" value="RMX60886.1"/>
    <property type="molecule type" value="Genomic_DNA"/>
</dbReference>
<feature type="binding site" evidence="7">
    <location>
        <position position="166"/>
    </location>
    <ligand>
        <name>Zn(2+)</name>
        <dbReference type="ChEBI" id="CHEBI:29105"/>
    </ligand>
</feature>
<gene>
    <name evidence="9" type="ORF">pdam_00003448</name>
</gene>
<dbReference type="InterPro" id="IPR001765">
    <property type="entry name" value="Carbonic_anhydrase"/>
</dbReference>
<dbReference type="Proteomes" id="UP000275408">
    <property type="component" value="Unassembled WGS sequence"/>
</dbReference>
<keyword evidence="5 8" id="KW-0456">Lyase</keyword>
<proteinExistence type="inferred from homology"/>
<keyword evidence="10" id="KW-1185">Reference proteome</keyword>
<protein>
    <recommendedName>
        <fullName evidence="2 8">Carbonic anhydrase</fullName>
        <ecNumber evidence="2 8">4.2.1.1</ecNumber>
    </recommendedName>
    <alternativeName>
        <fullName evidence="8">Carbonate dehydratase</fullName>
    </alternativeName>
</protein>
<reference evidence="9 10" key="1">
    <citation type="journal article" date="2018" name="Sci. Rep.">
        <title>Comparative analysis of the Pocillopora damicornis genome highlights role of immune system in coral evolution.</title>
        <authorList>
            <person name="Cunning R."/>
            <person name="Bay R.A."/>
            <person name="Gillette P."/>
            <person name="Baker A.C."/>
            <person name="Traylor-Knowles N."/>
        </authorList>
    </citation>
    <scope>NUCLEOTIDE SEQUENCE [LARGE SCALE GENOMIC DNA]</scope>
    <source>
        <strain evidence="9">RSMAS</strain>
        <tissue evidence="9">Whole animal</tissue>
    </source>
</reference>
<dbReference type="EC" id="4.2.1.1" evidence="2 8"/>
<evidence type="ECO:0000313" key="10">
    <source>
        <dbReference type="Proteomes" id="UP000275408"/>
    </source>
</evidence>
<dbReference type="SMART" id="SM00947">
    <property type="entry name" value="Pro_CA"/>
    <property type="match status" value="1"/>
</dbReference>
<sequence length="253" mass="28845">MKYRCSVQCLHRTLLVDFLRCYVSVPLTEIKGTRIETLLKLPSPCPHRFTIQTCSQVSSQKFKMEKLLQGVLKFKSLVRPSLLPQLEKLAHKAQPRMLLITCMDSRLCPTSFTQADPGDMFIMRNAGNVVPHNQLFGENQQSPLSERAALELAISTGVKDITVCGHSDCKAMDCLYHMHNTTDKKKQDSETSWVSGWLRRYAQSSLTKFEKLGFPIDGSSKEKDNLEIMFDKEKDLSDVDKLSQVPMLFFCHH</sequence>
<keyword evidence="3 7" id="KW-0479">Metal-binding</keyword>
<evidence type="ECO:0000313" key="9">
    <source>
        <dbReference type="EMBL" id="RMX60886.1"/>
    </source>
</evidence>
<dbReference type="InterPro" id="IPR036874">
    <property type="entry name" value="Carbonic_anhydrase_sf"/>
</dbReference>
<dbReference type="STRING" id="46731.A0A3M6V4L7"/>
<evidence type="ECO:0000256" key="2">
    <source>
        <dbReference type="ARBA" id="ARBA00012925"/>
    </source>
</evidence>
<dbReference type="Gene3D" id="3.40.1050.10">
    <property type="entry name" value="Carbonic anhydrase"/>
    <property type="match status" value="1"/>
</dbReference>
<dbReference type="Pfam" id="PF00484">
    <property type="entry name" value="Pro_CA"/>
    <property type="match status" value="1"/>
</dbReference>
<dbReference type="SUPFAM" id="SSF53056">
    <property type="entry name" value="beta-carbonic anhydrase, cab"/>
    <property type="match status" value="1"/>
</dbReference>
<feature type="binding site" evidence="7">
    <location>
        <position position="104"/>
    </location>
    <ligand>
        <name>Zn(2+)</name>
        <dbReference type="ChEBI" id="CHEBI:29105"/>
    </ligand>
</feature>
<feature type="binding site" evidence="7">
    <location>
        <position position="102"/>
    </location>
    <ligand>
        <name>Zn(2+)</name>
        <dbReference type="ChEBI" id="CHEBI:29105"/>
    </ligand>
</feature>
<keyword evidence="4 7" id="KW-0862">Zinc</keyword>
<evidence type="ECO:0000256" key="4">
    <source>
        <dbReference type="ARBA" id="ARBA00022833"/>
    </source>
</evidence>
<comment type="similarity">
    <text evidence="1 8">Belongs to the beta-class carbonic anhydrase family.</text>
</comment>